<dbReference type="GO" id="GO:0005737">
    <property type="term" value="C:cytoplasm"/>
    <property type="evidence" value="ECO:0007669"/>
    <property type="project" value="TreeGrafter"/>
</dbReference>
<dbReference type="InterPro" id="IPR023753">
    <property type="entry name" value="FAD/NAD-binding_dom"/>
</dbReference>
<evidence type="ECO:0000259" key="5">
    <source>
        <dbReference type="Pfam" id="PF07992"/>
    </source>
</evidence>
<dbReference type="Gene3D" id="3.50.50.100">
    <property type="match status" value="1"/>
</dbReference>
<feature type="domain" description="FAD/NAD(P)-binding" evidence="5">
    <location>
        <begin position="4"/>
        <end position="288"/>
    </location>
</feature>
<organism evidence="6 7">
    <name type="scientific">Stachybotrys chartarum (strain CBS 109288 / IBT 7711)</name>
    <name type="common">Toxic black mold</name>
    <name type="synonym">Stilbospora chartarum</name>
    <dbReference type="NCBI Taxonomy" id="1280523"/>
    <lineage>
        <taxon>Eukaryota</taxon>
        <taxon>Fungi</taxon>
        <taxon>Dikarya</taxon>
        <taxon>Ascomycota</taxon>
        <taxon>Pezizomycotina</taxon>
        <taxon>Sordariomycetes</taxon>
        <taxon>Hypocreomycetidae</taxon>
        <taxon>Hypocreales</taxon>
        <taxon>Stachybotryaceae</taxon>
        <taxon>Stachybotrys</taxon>
    </lineage>
</organism>
<keyword evidence="4" id="KW-0560">Oxidoreductase</keyword>
<keyword evidence="7" id="KW-1185">Reference proteome</keyword>
<evidence type="ECO:0000256" key="4">
    <source>
        <dbReference type="ARBA" id="ARBA00023002"/>
    </source>
</evidence>
<evidence type="ECO:0000256" key="2">
    <source>
        <dbReference type="ARBA" id="ARBA00022630"/>
    </source>
</evidence>
<gene>
    <name evidence="6" type="ORF">S7711_02730</name>
</gene>
<dbReference type="HOGENOM" id="CLU_019845_6_2_1"/>
<dbReference type="PRINTS" id="PR00368">
    <property type="entry name" value="FADPNR"/>
</dbReference>
<evidence type="ECO:0000313" key="7">
    <source>
        <dbReference type="Proteomes" id="UP000028045"/>
    </source>
</evidence>
<dbReference type="SUPFAM" id="SSF51905">
    <property type="entry name" value="FAD/NAD(P)-binding domain"/>
    <property type="match status" value="1"/>
</dbReference>
<dbReference type="Proteomes" id="UP000028045">
    <property type="component" value="Unassembled WGS sequence"/>
</dbReference>
<name>A0A084AZ51_STACB</name>
<dbReference type="PRINTS" id="PR00469">
    <property type="entry name" value="PNDRDTASEII"/>
</dbReference>
<dbReference type="GO" id="GO:0050660">
    <property type="term" value="F:flavin adenine dinucleotide binding"/>
    <property type="evidence" value="ECO:0007669"/>
    <property type="project" value="TreeGrafter"/>
</dbReference>
<dbReference type="PANTHER" id="PTHR43735">
    <property type="entry name" value="APOPTOSIS-INDUCING FACTOR 1"/>
    <property type="match status" value="1"/>
</dbReference>
<sequence>MSTTVVILGAGWAGLPLAHKLLKYTLPKLPQLKVILVSPNDHFFWNVAATRGIIPGEIPDPELFVPIGPAFKQYPAESFELVLGKAAGLDQAGNVVSVRLNTGSERSIVYNHLVVATGSRLTSGLPLKLLDSYEATLSAWHDLQREVGAAKSIIVAGGGATGVEVAGELAARYQAAKQITLVIDGDEPLPTASSSVRATLTRDLQKLGVTTVTKTRVAGADKDAETGRWTITTNNARIQADLYLPLFGTTVNSSFLPRQLLDDSGSLRLSPDMRVMGTDNVWGIGDIGNLEAKQLTVIDAQIIHLATALDTVLTTSNPAAPYRPNEKKMIFLSLGRKHATGQIGNWKLWGFMVNYVKGRRLFVDTAKGYVHGQHLRHAKM</sequence>
<evidence type="ECO:0000256" key="3">
    <source>
        <dbReference type="ARBA" id="ARBA00022827"/>
    </source>
</evidence>
<reference evidence="6 7" key="1">
    <citation type="journal article" date="2014" name="BMC Genomics">
        <title>Comparative genome sequencing reveals chemotype-specific gene clusters in the toxigenic black mold Stachybotrys.</title>
        <authorList>
            <person name="Semeiks J."/>
            <person name="Borek D."/>
            <person name="Otwinowski Z."/>
            <person name="Grishin N.V."/>
        </authorList>
    </citation>
    <scope>NUCLEOTIDE SEQUENCE [LARGE SCALE GENOMIC DNA]</scope>
    <source>
        <strain evidence="7">CBS 109288 / IBT 7711</strain>
    </source>
</reference>
<proteinExistence type="inferred from homology"/>
<accession>A0A084AZ51</accession>
<dbReference type="OrthoDB" id="202203at2759"/>
<dbReference type="PANTHER" id="PTHR43735:SF3">
    <property type="entry name" value="FERROPTOSIS SUPPRESSOR PROTEIN 1"/>
    <property type="match status" value="1"/>
</dbReference>
<keyword evidence="2" id="KW-0285">Flavoprotein</keyword>
<evidence type="ECO:0000313" key="6">
    <source>
        <dbReference type="EMBL" id="KEY70580.1"/>
    </source>
</evidence>
<keyword evidence="3" id="KW-0274">FAD</keyword>
<dbReference type="InterPro" id="IPR036188">
    <property type="entry name" value="FAD/NAD-bd_sf"/>
</dbReference>
<dbReference type="GO" id="GO:0004174">
    <property type="term" value="F:electron-transferring-flavoprotein dehydrogenase activity"/>
    <property type="evidence" value="ECO:0007669"/>
    <property type="project" value="TreeGrafter"/>
</dbReference>
<dbReference type="Pfam" id="PF07992">
    <property type="entry name" value="Pyr_redox_2"/>
    <property type="match status" value="1"/>
</dbReference>
<evidence type="ECO:0000256" key="1">
    <source>
        <dbReference type="ARBA" id="ARBA00006442"/>
    </source>
</evidence>
<comment type="similarity">
    <text evidence="1">Belongs to the FAD-dependent oxidoreductase family.</text>
</comment>
<dbReference type="EMBL" id="KL648432">
    <property type="protein sequence ID" value="KEY70580.1"/>
    <property type="molecule type" value="Genomic_DNA"/>
</dbReference>
<dbReference type="AlphaFoldDB" id="A0A084AZ51"/>
<protein>
    <recommendedName>
        <fullName evidence="5">FAD/NAD(P)-binding domain-containing protein</fullName>
    </recommendedName>
</protein>